<organism evidence="1">
    <name type="scientific">Magallana gigas</name>
    <name type="common">Pacific oyster</name>
    <name type="synonym">Crassostrea gigas</name>
    <dbReference type="NCBI Taxonomy" id="29159"/>
    <lineage>
        <taxon>Eukaryota</taxon>
        <taxon>Metazoa</taxon>
        <taxon>Spiralia</taxon>
        <taxon>Lophotrochozoa</taxon>
        <taxon>Mollusca</taxon>
        <taxon>Bivalvia</taxon>
        <taxon>Autobranchia</taxon>
        <taxon>Pteriomorphia</taxon>
        <taxon>Ostreida</taxon>
        <taxon>Ostreoidea</taxon>
        <taxon>Ostreidae</taxon>
        <taxon>Magallana</taxon>
    </lineage>
</organism>
<dbReference type="EMBL" id="JH818701">
    <property type="protein sequence ID" value="EKC22257.1"/>
    <property type="molecule type" value="Genomic_DNA"/>
</dbReference>
<gene>
    <name evidence="1" type="ORF">CGI_10002580</name>
</gene>
<reference evidence="1" key="1">
    <citation type="journal article" date="2012" name="Nature">
        <title>The oyster genome reveals stress adaptation and complexity of shell formation.</title>
        <authorList>
            <person name="Zhang G."/>
            <person name="Fang X."/>
            <person name="Guo X."/>
            <person name="Li L."/>
            <person name="Luo R."/>
            <person name="Xu F."/>
            <person name="Yang P."/>
            <person name="Zhang L."/>
            <person name="Wang X."/>
            <person name="Qi H."/>
            <person name="Xiong Z."/>
            <person name="Que H."/>
            <person name="Xie Y."/>
            <person name="Holland P.W."/>
            <person name="Paps J."/>
            <person name="Zhu Y."/>
            <person name="Wu F."/>
            <person name="Chen Y."/>
            <person name="Wang J."/>
            <person name="Peng C."/>
            <person name="Meng J."/>
            <person name="Yang L."/>
            <person name="Liu J."/>
            <person name="Wen B."/>
            <person name="Zhang N."/>
            <person name="Huang Z."/>
            <person name="Zhu Q."/>
            <person name="Feng Y."/>
            <person name="Mount A."/>
            <person name="Hedgecock D."/>
            <person name="Xu Z."/>
            <person name="Liu Y."/>
            <person name="Domazet-Loso T."/>
            <person name="Du Y."/>
            <person name="Sun X."/>
            <person name="Zhang S."/>
            <person name="Liu B."/>
            <person name="Cheng P."/>
            <person name="Jiang X."/>
            <person name="Li J."/>
            <person name="Fan D."/>
            <person name="Wang W."/>
            <person name="Fu W."/>
            <person name="Wang T."/>
            <person name="Wang B."/>
            <person name="Zhang J."/>
            <person name="Peng Z."/>
            <person name="Li Y."/>
            <person name="Li N."/>
            <person name="Wang J."/>
            <person name="Chen M."/>
            <person name="He Y."/>
            <person name="Tan F."/>
            <person name="Song X."/>
            <person name="Zheng Q."/>
            <person name="Huang R."/>
            <person name="Yang H."/>
            <person name="Du X."/>
            <person name="Chen L."/>
            <person name="Yang M."/>
            <person name="Gaffney P.M."/>
            <person name="Wang S."/>
            <person name="Luo L."/>
            <person name="She Z."/>
            <person name="Ming Y."/>
            <person name="Huang W."/>
            <person name="Zhang S."/>
            <person name="Huang B."/>
            <person name="Zhang Y."/>
            <person name="Qu T."/>
            <person name="Ni P."/>
            <person name="Miao G."/>
            <person name="Wang J."/>
            <person name="Wang Q."/>
            <person name="Steinberg C.E."/>
            <person name="Wang H."/>
            <person name="Li N."/>
            <person name="Qian L."/>
            <person name="Zhang G."/>
            <person name="Li Y."/>
            <person name="Yang H."/>
            <person name="Liu X."/>
            <person name="Wang J."/>
            <person name="Yin Y."/>
            <person name="Wang J."/>
        </authorList>
    </citation>
    <scope>NUCLEOTIDE SEQUENCE [LARGE SCALE GENOMIC DNA]</scope>
    <source>
        <strain evidence="1">05x7-T-G4-1.051#20</strain>
    </source>
</reference>
<name>K1PEB8_MAGGI</name>
<evidence type="ECO:0000313" key="1">
    <source>
        <dbReference type="EMBL" id="EKC22257.1"/>
    </source>
</evidence>
<dbReference type="AlphaFoldDB" id="K1PEB8"/>
<sequence>MNSRSLCTRDAPALVKFPVPLVAILTESPGLAGLSLPVYDHCPDRKPRPTQHRMRPRPSSIVPTTFHRKISV</sequence>
<protein>
    <submittedName>
        <fullName evidence="1">Uncharacterized protein</fullName>
    </submittedName>
</protein>
<dbReference type="InParanoid" id="K1PEB8"/>
<accession>K1PEB8</accession>
<dbReference type="HOGENOM" id="CLU_2724684_0_0_1"/>
<proteinExistence type="predicted"/>